<accession>A0A7L6AW47</accession>
<dbReference type="AlphaFoldDB" id="A0A7L6AW47"/>
<keyword evidence="2" id="KW-1185">Reference proteome</keyword>
<dbReference type="Proteomes" id="UP000510621">
    <property type="component" value="Chromosome"/>
</dbReference>
<reference evidence="1" key="1">
    <citation type="submission" date="2020-06" db="EMBL/GenBank/DDBJ databases">
        <title>Analysis procedures for assessing recovery of high quality, complete, closed genomes from Nanopore long read metagenome sequencing.</title>
        <authorList>
            <person name="Bessarab I."/>
            <person name="Arumugam K."/>
            <person name="Haryono M."/>
            <person name="Liu X."/>
            <person name="Roy S."/>
            <person name="Zuniga-Montanez R.E."/>
            <person name="Qiu G."/>
            <person name="Drautz-Moses D.I."/>
            <person name="Law Y.Y."/>
            <person name="Wuertz S."/>
            <person name="Lauro F.M."/>
            <person name="Huson D.H."/>
            <person name="Williams R.B."/>
        </authorList>
    </citation>
    <scope>NUCLEOTIDE SEQUENCE [LARGE SCALE GENOMIC DNA]</scope>
    <source>
        <strain evidence="1">SSD2</strain>
    </source>
</reference>
<gene>
    <name evidence="1" type="ORF">HZT40_19445</name>
</gene>
<evidence type="ECO:0000313" key="1">
    <source>
        <dbReference type="EMBL" id="QLQ33414.1"/>
    </source>
</evidence>
<proteinExistence type="predicted"/>
<organism evidence="1 2">
    <name type="scientific">Candidatus Thiothrix singaporensis</name>
    <dbReference type="NCBI Taxonomy" id="2799669"/>
    <lineage>
        <taxon>Bacteria</taxon>
        <taxon>Pseudomonadati</taxon>
        <taxon>Pseudomonadota</taxon>
        <taxon>Gammaproteobacteria</taxon>
        <taxon>Thiotrichales</taxon>
        <taxon>Thiotrichaceae</taxon>
        <taxon>Thiothrix</taxon>
    </lineage>
</organism>
<evidence type="ECO:0000313" key="2">
    <source>
        <dbReference type="Proteomes" id="UP000510621"/>
    </source>
</evidence>
<dbReference type="KEGG" id="this:HZT40_19445"/>
<protein>
    <submittedName>
        <fullName evidence="1">Uncharacterized protein</fullName>
    </submittedName>
</protein>
<sequence length="49" mass="5426">MKLANKNGFGRHETGLMSYQGDIFAEKSTEVAKSHHLTPSVIYRSGFLA</sequence>
<name>A0A7L6AW47_9GAMM</name>
<dbReference type="EMBL" id="CP059265">
    <property type="protein sequence ID" value="QLQ33414.1"/>
    <property type="molecule type" value="Genomic_DNA"/>
</dbReference>